<proteinExistence type="predicted"/>
<reference evidence="1" key="1">
    <citation type="journal article" date="2012" name="Proc. Natl. Acad. Sci. U.S.A.">
        <title>Antigenic diversity is generated by distinct evolutionary mechanisms in African trypanosome species.</title>
        <authorList>
            <person name="Jackson A.P."/>
            <person name="Berry A."/>
            <person name="Aslett M."/>
            <person name="Allison H.C."/>
            <person name="Burton P."/>
            <person name="Vavrova-Anderson J."/>
            <person name="Brown R."/>
            <person name="Browne H."/>
            <person name="Corton N."/>
            <person name="Hauser H."/>
            <person name="Gamble J."/>
            <person name="Gilderthorp R."/>
            <person name="Marcello L."/>
            <person name="McQuillan J."/>
            <person name="Otto T.D."/>
            <person name="Quail M.A."/>
            <person name="Sanders M.J."/>
            <person name="van Tonder A."/>
            <person name="Ginger M.L."/>
            <person name="Field M.C."/>
            <person name="Barry J.D."/>
            <person name="Hertz-Fowler C."/>
            <person name="Berriman M."/>
        </authorList>
    </citation>
    <scope>NUCLEOTIDE SEQUENCE</scope>
    <source>
        <strain evidence="1">IL3000</strain>
    </source>
</reference>
<accession>G0UMV1</accession>
<protein>
    <submittedName>
        <fullName evidence="1">Uncharacterized protein</fullName>
    </submittedName>
</protein>
<name>G0UMV1_TRYCI</name>
<evidence type="ECO:0000313" key="1">
    <source>
        <dbReference type="EMBL" id="CCC90510.1"/>
    </source>
</evidence>
<gene>
    <name evidence="1" type="ORF">TCIL3000_5_2190</name>
</gene>
<dbReference type="AlphaFoldDB" id="G0UMV1"/>
<dbReference type="EMBL" id="HE575318">
    <property type="protein sequence ID" value="CCC90510.1"/>
    <property type="molecule type" value="Genomic_DNA"/>
</dbReference>
<organism evidence="1">
    <name type="scientific">Trypanosoma congolense (strain IL3000)</name>
    <dbReference type="NCBI Taxonomy" id="1068625"/>
    <lineage>
        <taxon>Eukaryota</taxon>
        <taxon>Discoba</taxon>
        <taxon>Euglenozoa</taxon>
        <taxon>Kinetoplastea</taxon>
        <taxon>Metakinetoplastina</taxon>
        <taxon>Trypanosomatida</taxon>
        <taxon>Trypanosomatidae</taxon>
        <taxon>Trypanosoma</taxon>
        <taxon>Nannomonas</taxon>
    </lineage>
</organism>
<sequence length="105" mass="11893">MLIVPTHFCHCDGSQGFNVAYFYFIFFTQISCRSPRSFILWAPFIEVVDGASLRSLVLAGAVKVKIFTELKRVNLQVASSCSALLCFQQQVFVFFPPVTYLTLQQ</sequence>